<dbReference type="EMBL" id="CP011568">
    <property type="protein sequence ID" value="AKJ67983.2"/>
    <property type="molecule type" value="Genomic_DNA"/>
</dbReference>
<evidence type="ECO:0000313" key="8">
    <source>
        <dbReference type="EMBL" id="AKJ67983.2"/>
    </source>
</evidence>
<dbReference type="PROSITE" id="PS00221">
    <property type="entry name" value="MIP"/>
    <property type="match status" value="1"/>
</dbReference>
<reference evidence="9" key="1">
    <citation type="submission" date="2015-06" db="EMBL/GenBank/DDBJ databases">
        <authorList>
            <person name="Lim Y.L."/>
            <person name="Ee R."/>
            <person name="Yong D."/>
            <person name="How K.Y."/>
            <person name="Yin W.F."/>
            <person name="Chan K.G."/>
        </authorList>
    </citation>
    <scope>NUCLEOTIDE SEQUENCE [LARGE SCALE GENOMIC DNA]</scope>
    <source>
        <strain evidence="9">DSM 25325</strain>
    </source>
</reference>
<evidence type="ECO:0000256" key="1">
    <source>
        <dbReference type="ARBA" id="ARBA00004141"/>
    </source>
</evidence>
<comment type="subcellular location">
    <subcellularLocation>
        <location evidence="1">Membrane</location>
        <topology evidence="1">Multi-pass membrane protein</topology>
    </subcellularLocation>
</comment>
<keyword evidence="3 6" id="KW-0812">Transmembrane</keyword>
<dbReference type="SUPFAM" id="SSF81338">
    <property type="entry name" value="Aquaporin-like"/>
    <property type="match status" value="1"/>
</dbReference>
<dbReference type="GO" id="GO:0015267">
    <property type="term" value="F:channel activity"/>
    <property type="evidence" value="ECO:0007669"/>
    <property type="project" value="InterPro"/>
</dbReference>
<dbReference type="Proteomes" id="UP000036700">
    <property type="component" value="Chromosome"/>
</dbReference>
<proteinExistence type="inferred from homology"/>
<evidence type="ECO:0000256" key="2">
    <source>
        <dbReference type="ARBA" id="ARBA00022448"/>
    </source>
</evidence>
<keyword evidence="9" id="KW-1185">Reference proteome</keyword>
<keyword evidence="4 7" id="KW-1133">Transmembrane helix</keyword>
<feature type="transmembrane region" description="Helical" evidence="7">
    <location>
        <begin position="222"/>
        <end position="242"/>
    </location>
</feature>
<dbReference type="InterPro" id="IPR022357">
    <property type="entry name" value="MIP_CS"/>
</dbReference>
<keyword evidence="5 7" id="KW-0472">Membrane</keyword>
<dbReference type="AlphaFoldDB" id="A0A0G3ELR0"/>
<feature type="transmembrane region" description="Helical" evidence="7">
    <location>
        <begin position="151"/>
        <end position="170"/>
    </location>
</feature>
<dbReference type="PRINTS" id="PR00783">
    <property type="entry name" value="MINTRINSICP"/>
</dbReference>
<dbReference type="KEGG" id="ptx:ABW99_06915"/>
<dbReference type="RefSeq" id="WP_052892808.1">
    <property type="nucleotide sequence ID" value="NZ_CP011568.3"/>
</dbReference>
<feature type="transmembrane region" description="Helical" evidence="7">
    <location>
        <begin position="68"/>
        <end position="90"/>
    </location>
</feature>
<dbReference type="Pfam" id="PF00230">
    <property type="entry name" value="MIP"/>
    <property type="match status" value="1"/>
</dbReference>
<dbReference type="STRING" id="445709.ABW99_06915"/>
<dbReference type="PANTHER" id="PTHR45724">
    <property type="entry name" value="AQUAPORIN NIP2-1"/>
    <property type="match status" value="1"/>
</dbReference>
<evidence type="ECO:0000256" key="5">
    <source>
        <dbReference type="ARBA" id="ARBA00023136"/>
    </source>
</evidence>
<evidence type="ECO:0000256" key="7">
    <source>
        <dbReference type="SAM" id="Phobius"/>
    </source>
</evidence>
<dbReference type="InterPro" id="IPR023271">
    <property type="entry name" value="Aquaporin-like"/>
</dbReference>
<feature type="transmembrane region" description="Helical" evidence="7">
    <location>
        <begin position="182"/>
        <end position="202"/>
    </location>
</feature>
<name>A0A0G3ELR0_9BURK</name>
<organism evidence="8 9">
    <name type="scientific">Pandoraea thiooxydans</name>
    <dbReference type="NCBI Taxonomy" id="445709"/>
    <lineage>
        <taxon>Bacteria</taxon>
        <taxon>Pseudomonadati</taxon>
        <taxon>Pseudomonadota</taxon>
        <taxon>Betaproteobacteria</taxon>
        <taxon>Burkholderiales</taxon>
        <taxon>Burkholderiaceae</taxon>
        <taxon>Pandoraea</taxon>
    </lineage>
</organism>
<evidence type="ECO:0000256" key="3">
    <source>
        <dbReference type="ARBA" id="ARBA00022692"/>
    </source>
</evidence>
<feature type="transmembrane region" description="Helical" evidence="7">
    <location>
        <begin position="111"/>
        <end position="131"/>
    </location>
</feature>
<dbReference type="Gene3D" id="1.20.1080.10">
    <property type="entry name" value="Glycerol uptake facilitator protein"/>
    <property type="match status" value="1"/>
</dbReference>
<sequence length="262" mass="26823">MTKAQSGKLTSEQLMLRGSPPPDFLEFAHEWRRLFSEAWGTFLLVVVAAGAAVVGARSGGEITPGMKVAAPGLMVMAIIYFMGTVSGAHLNPAVTLAFAARRNFPWRRVPGYIGAQLVGGIAAASFLRAMFGTAALLGATTPGSGVSDVKALAMEILLTTGLVSTILGTASGARNIGSNGALAIGGYIALAGFWASPISGASMNPVRSFAPDLMRGDLSTTWIYVAGPLLGALIAVGFEWVLKGNATAAGTIAAQGDHQETG</sequence>
<dbReference type="GO" id="GO:0016020">
    <property type="term" value="C:membrane"/>
    <property type="evidence" value="ECO:0007669"/>
    <property type="project" value="UniProtKB-SubCell"/>
</dbReference>
<dbReference type="PANTHER" id="PTHR45724:SF13">
    <property type="entry name" value="AQUAPORIN NIP1-1-RELATED"/>
    <property type="match status" value="1"/>
</dbReference>
<evidence type="ECO:0008006" key="10">
    <source>
        <dbReference type="Google" id="ProtNLM"/>
    </source>
</evidence>
<comment type="similarity">
    <text evidence="6">Belongs to the MIP/aquaporin (TC 1.A.8) family.</text>
</comment>
<keyword evidence="2 6" id="KW-0813">Transport</keyword>
<feature type="transmembrane region" description="Helical" evidence="7">
    <location>
        <begin position="38"/>
        <end position="56"/>
    </location>
</feature>
<dbReference type="InterPro" id="IPR034294">
    <property type="entry name" value="Aquaporin_transptr"/>
</dbReference>
<dbReference type="InterPro" id="IPR000425">
    <property type="entry name" value="MIP"/>
</dbReference>
<evidence type="ECO:0000256" key="4">
    <source>
        <dbReference type="ARBA" id="ARBA00022989"/>
    </source>
</evidence>
<protein>
    <recommendedName>
        <fullName evidence="10">Aquaporin</fullName>
    </recommendedName>
</protein>
<accession>A0A0G3ELR0</accession>
<gene>
    <name evidence="8" type="ORF">ABW99_06915</name>
</gene>
<evidence type="ECO:0000313" key="9">
    <source>
        <dbReference type="Proteomes" id="UP000036700"/>
    </source>
</evidence>
<dbReference type="OrthoDB" id="9807293at2"/>
<evidence type="ECO:0000256" key="6">
    <source>
        <dbReference type="RuleBase" id="RU000477"/>
    </source>
</evidence>